<dbReference type="Gene3D" id="2.40.50.100">
    <property type="match status" value="1"/>
</dbReference>
<keyword evidence="1" id="KW-0812">Transmembrane</keyword>
<organism evidence="2 3">
    <name type="scientific">Colwellia demingiae</name>
    <dbReference type="NCBI Taxonomy" id="89401"/>
    <lineage>
        <taxon>Bacteria</taxon>
        <taxon>Pseudomonadati</taxon>
        <taxon>Pseudomonadota</taxon>
        <taxon>Gammaproteobacteria</taxon>
        <taxon>Alteromonadales</taxon>
        <taxon>Colwelliaceae</taxon>
        <taxon>Colwellia</taxon>
    </lineage>
</organism>
<keyword evidence="1" id="KW-0472">Membrane</keyword>
<evidence type="ECO:0000256" key="1">
    <source>
        <dbReference type="SAM" id="Phobius"/>
    </source>
</evidence>
<comment type="caution">
    <text evidence="2">The sequence shown here is derived from an EMBL/GenBank/DDBJ whole genome shotgun (WGS) entry which is preliminary data.</text>
</comment>
<dbReference type="PANTHER" id="PTHR30438:SF1">
    <property type="entry name" value="36 KDA ANTIGEN"/>
    <property type="match status" value="1"/>
</dbReference>
<keyword evidence="1" id="KW-1133">Transmembrane helix</keyword>
<dbReference type="Gene3D" id="1.10.287.470">
    <property type="entry name" value="Helix hairpin bin"/>
    <property type="match status" value="1"/>
</dbReference>
<dbReference type="Gene3D" id="2.40.30.170">
    <property type="match status" value="1"/>
</dbReference>
<gene>
    <name evidence="2" type="ORF">ESZ36_02290</name>
</gene>
<name>A0A5C6QTV5_9GAMM</name>
<sequence>MHNLNKKSKTWPIILMIVALFIWLIYTFYQAYQPLPERIQGQIEAQNFSISSKVPGRIEQVLVRKGDTVSRGQMIFTLLSPEIQAKLQQAKAGEKAAGALAEQAEKGARIQEIAAAKTQWQKAKAANELMEKTYNRVNNLFNDGIVAEQKRDEVYTQWQAAKYNESSAYQMYALTKEGAREEVKRAAKEKENMAAGAVAEVEAYIADTKIESWHNGEVSQVLLQEGELAPQGFPVVTIVDINDAWAIFHIREDKLKDFPKGQKIEVEIPALGEGDFTFEISHISVMGDFATWRATDSAQGFDMRTFEVEARPLEHIPLLRVGMTVLLTSVTK</sequence>
<keyword evidence="3" id="KW-1185">Reference proteome</keyword>
<dbReference type="OrthoDB" id="9793801at2"/>
<dbReference type="PANTHER" id="PTHR30438">
    <property type="entry name" value="36 KDA ANTIGEN-RELATED"/>
    <property type="match status" value="1"/>
</dbReference>
<evidence type="ECO:0000313" key="2">
    <source>
        <dbReference type="EMBL" id="TWX72080.1"/>
    </source>
</evidence>
<dbReference type="Proteomes" id="UP000321822">
    <property type="component" value="Unassembled WGS sequence"/>
</dbReference>
<reference evidence="2 3" key="1">
    <citation type="submission" date="2019-07" db="EMBL/GenBank/DDBJ databases">
        <title>Genomes of sea-ice associated Colwellia species.</title>
        <authorList>
            <person name="Bowman J.P."/>
        </authorList>
    </citation>
    <scope>NUCLEOTIDE SEQUENCE [LARGE SCALE GENOMIC DNA]</scope>
    <source>
        <strain evidence="2 3">ACAM 459</strain>
    </source>
</reference>
<dbReference type="SUPFAM" id="SSF111369">
    <property type="entry name" value="HlyD-like secretion proteins"/>
    <property type="match status" value="1"/>
</dbReference>
<accession>A0A5C6QTV5</accession>
<protein>
    <submittedName>
        <fullName evidence="2">Biotin/lipoyl-binding protein</fullName>
    </submittedName>
</protein>
<dbReference type="RefSeq" id="WP_146782956.1">
    <property type="nucleotide sequence ID" value="NZ_VOLT01000001.1"/>
</dbReference>
<dbReference type="AlphaFoldDB" id="A0A5C6QTV5"/>
<evidence type="ECO:0000313" key="3">
    <source>
        <dbReference type="Proteomes" id="UP000321822"/>
    </source>
</evidence>
<feature type="transmembrane region" description="Helical" evidence="1">
    <location>
        <begin position="12"/>
        <end position="32"/>
    </location>
</feature>
<proteinExistence type="predicted"/>
<dbReference type="EMBL" id="VOLT01000001">
    <property type="protein sequence ID" value="TWX72080.1"/>
    <property type="molecule type" value="Genomic_DNA"/>
</dbReference>